<sequence>MTTTALVRADALTRRYTRRTAFWKPADVHTALDAVSVHINAGEAVGIVGESGSGKSTLAKLLLGLDAPSAGAVQLGGEPIAGLSRQQIARIVQPVFQDPYGSLNPSYTVERLLALPLRLRAGRGESVNIATETTRLLDQVGLPARTRGAYPHALSGGQRQRVAIARALALRPPLLICDEPTSALDVSVQAQILNLLQDLRRDLGLALLLISHNLGVVGHMVDRLYVLQQGKVVEAGTTAQVFDAPQHPYTQRLFASVLEVKLPGQRRAV</sequence>
<dbReference type="SUPFAM" id="SSF52540">
    <property type="entry name" value="P-loop containing nucleoside triphosphate hydrolases"/>
    <property type="match status" value="1"/>
</dbReference>
<keyword evidence="1" id="KW-0813">Transport</keyword>
<dbReference type="RefSeq" id="WP_054426812.1">
    <property type="nucleotide sequence ID" value="NZ_CADIJQ010000001.1"/>
</dbReference>
<name>A0A6S6Z8T3_9BURK</name>
<keyword evidence="2" id="KW-0472">Membrane</keyword>
<reference evidence="6 7" key="1">
    <citation type="submission" date="2020-04" db="EMBL/GenBank/DDBJ databases">
        <authorList>
            <person name="De Canck E."/>
        </authorList>
    </citation>
    <scope>NUCLEOTIDE SEQUENCE [LARGE SCALE GENOMIC DNA]</scope>
    <source>
        <strain evidence="6 7">LMG 3441</strain>
    </source>
</reference>
<evidence type="ECO:0000313" key="7">
    <source>
        <dbReference type="Proteomes" id="UP000494269"/>
    </source>
</evidence>
<proteinExistence type="predicted"/>
<dbReference type="GO" id="GO:0005524">
    <property type="term" value="F:ATP binding"/>
    <property type="evidence" value="ECO:0007669"/>
    <property type="project" value="UniProtKB-KW"/>
</dbReference>
<dbReference type="Pfam" id="PF00005">
    <property type="entry name" value="ABC_tran"/>
    <property type="match status" value="1"/>
</dbReference>
<accession>A0A6S6Z8T3</accession>
<dbReference type="EMBL" id="CADIJQ010000001">
    <property type="protein sequence ID" value="CAB3661310.1"/>
    <property type="molecule type" value="Genomic_DNA"/>
</dbReference>
<evidence type="ECO:0000256" key="4">
    <source>
        <dbReference type="ARBA" id="ARBA00022840"/>
    </source>
</evidence>
<evidence type="ECO:0000256" key="2">
    <source>
        <dbReference type="ARBA" id="ARBA00022475"/>
    </source>
</evidence>
<protein>
    <submittedName>
        <fullName evidence="6">Putative D,D-dipeptide transport ATP-binding protein DdpF</fullName>
    </submittedName>
</protein>
<dbReference type="PROSITE" id="PS50893">
    <property type="entry name" value="ABC_TRANSPORTER_2"/>
    <property type="match status" value="1"/>
</dbReference>
<dbReference type="PROSITE" id="PS00211">
    <property type="entry name" value="ABC_TRANSPORTER_1"/>
    <property type="match status" value="1"/>
</dbReference>
<evidence type="ECO:0000256" key="1">
    <source>
        <dbReference type="ARBA" id="ARBA00022448"/>
    </source>
</evidence>
<dbReference type="PANTHER" id="PTHR43776">
    <property type="entry name" value="TRANSPORT ATP-BINDING PROTEIN"/>
    <property type="match status" value="1"/>
</dbReference>
<dbReference type="InterPro" id="IPR003439">
    <property type="entry name" value="ABC_transporter-like_ATP-bd"/>
</dbReference>
<dbReference type="InterPro" id="IPR017871">
    <property type="entry name" value="ABC_transporter-like_CS"/>
</dbReference>
<evidence type="ECO:0000259" key="5">
    <source>
        <dbReference type="PROSITE" id="PS50893"/>
    </source>
</evidence>
<dbReference type="GO" id="GO:0015833">
    <property type="term" value="P:peptide transport"/>
    <property type="evidence" value="ECO:0007669"/>
    <property type="project" value="InterPro"/>
</dbReference>
<dbReference type="InterPro" id="IPR003593">
    <property type="entry name" value="AAA+_ATPase"/>
</dbReference>
<keyword evidence="2" id="KW-1003">Cell membrane</keyword>
<evidence type="ECO:0000313" key="6">
    <source>
        <dbReference type="EMBL" id="CAB3661310.1"/>
    </source>
</evidence>
<evidence type="ECO:0000256" key="3">
    <source>
        <dbReference type="ARBA" id="ARBA00022741"/>
    </source>
</evidence>
<dbReference type="AlphaFoldDB" id="A0A6S6Z8T3"/>
<dbReference type="GO" id="GO:0055085">
    <property type="term" value="P:transmembrane transport"/>
    <property type="evidence" value="ECO:0007669"/>
    <property type="project" value="UniProtKB-ARBA"/>
</dbReference>
<feature type="domain" description="ABC transporter" evidence="5">
    <location>
        <begin position="7"/>
        <end position="254"/>
    </location>
</feature>
<dbReference type="InterPro" id="IPR050319">
    <property type="entry name" value="ABC_transp_ATP-bind"/>
</dbReference>
<gene>
    <name evidence="6" type="primary">ddpF_1</name>
    <name evidence="6" type="ORF">LMG3441_00569</name>
</gene>
<dbReference type="SMART" id="SM00382">
    <property type="entry name" value="AAA"/>
    <property type="match status" value="1"/>
</dbReference>
<dbReference type="Pfam" id="PF08352">
    <property type="entry name" value="oligo_HPY"/>
    <property type="match status" value="1"/>
</dbReference>
<keyword evidence="4 6" id="KW-0067">ATP-binding</keyword>
<dbReference type="GO" id="GO:0016887">
    <property type="term" value="F:ATP hydrolysis activity"/>
    <property type="evidence" value="ECO:0007669"/>
    <property type="project" value="InterPro"/>
</dbReference>
<dbReference type="Proteomes" id="UP000494269">
    <property type="component" value="Unassembled WGS sequence"/>
</dbReference>
<keyword evidence="7" id="KW-1185">Reference proteome</keyword>
<keyword evidence="3" id="KW-0547">Nucleotide-binding</keyword>
<organism evidence="6 7">
    <name type="scientific">Achromobacter kerstersii</name>
    <dbReference type="NCBI Taxonomy" id="1353890"/>
    <lineage>
        <taxon>Bacteria</taxon>
        <taxon>Pseudomonadati</taxon>
        <taxon>Pseudomonadota</taxon>
        <taxon>Betaproteobacteria</taxon>
        <taxon>Burkholderiales</taxon>
        <taxon>Alcaligenaceae</taxon>
        <taxon>Achromobacter</taxon>
    </lineage>
</organism>
<dbReference type="InterPro" id="IPR027417">
    <property type="entry name" value="P-loop_NTPase"/>
</dbReference>
<dbReference type="CDD" id="cd03257">
    <property type="entry name" value="ABC_NikE_OppD_transporters"/>
    <property type="match status" value="1"/>
</dbReference>
<dbReference type="Gene3D" id="3.40.50.300">
    <property type="entry name" value="P-loop containing nucleotide triphosphate hydrolases"/>
    <property type="match status" value="1"/>
</dbReference>
<dbReference type="InterPro" id="IPR013563">
    <property type="entry name" value="Oligopep_ABC_C"/>
</dbReference>